<evidence type="ECO:0000313" key="2">
    <source>
        <dbReference type="Proteomes" id="UP000027265"/>
    </source>
</evidence>
<dbReference type="EMBL" id="KL197733">
    <property type="protein sequence ID" value="KDQ53647.1"/>
    <property type="molecule type" value="Genomic_DNA"/>
</dbReference>
<evidence type="ECO:0000313" key="1">
    <source>
        <dbReference type="EMBL" id="KDQ53647.1"/>
    </source>
</evidence>
<name>A0A067PQQ9_9AGAM</name>
<dbReference type="Proteomes" id="UP000027265">
    <property type="component" value="Unassembled WGS sequence"/>
</dbReference>
<organism evidence="1 2">
    <name type="scientific">Jaapia argillacea MUCL 33604</name>
    <dbReference type="NCBI Taxonomy" id="933084"/>
    <lineage>
        <taxon>Eukaryota</taxon>
        <taxon>Fungi</taxon>
        <taxon>Dikarya</taxon>
        <taxon>Basidiomycota</taxon>
        <taxon>Agaricomycotina</taxon>
        <taxon>Agaricomycetes</taxon>
        <taxon>Agaricomycetidae</taxon>
        <taxon>Jaapiales</taxon>
        <taxon>Jaapiaceae</taxon>
        <taxon>Jaapia</taxon>
    </lineage>
</organism>
<gene>
    <name evidence="1" type="ORF">JAAARDRAFT_430707</name>
</gene>
<dbReference type="InParanoid" id="A0A067PQQ9"/>
<proteinExistence type="predicted"/>
<dbReference type="HOGENOM" id="CLU_2133861_0_0_1"/>
<protein>
    <submittedName>
        <fullName evidence="1">Uncharacterized protein</fullName>
    </submittedName>
</protein>
<accession>A0A067PQQ9</accession>
<dbReference type="AlphaFoldDB" id="A0A067PQQ9"/>
<sequence>MLSKLAPMRSNSREKASLDHTYKSICKPHTLSKASRLYTNLHPTLSSLQKLELAIRNQRLRRQPSCGCRVGSVLQVLALSSFVYSASDSPPTLVPSSQTIPNPLLLSPILATK</sequence>
<keyword evidence="2" id="KW-1185">Reference proteome</keyword>
<reference evidence="2" key="1">
    <citation type="journal article" date="2014" name="Proc. Natl. Acad. Sci. U.S.A.">
        <title>Extensive sampling of basidiomycete genomes demonstrates inadequacy of the white-rot/brown-rot paradigm for wood decay fungi.</title>
        <authorList>
            <person name="Riley R."/>
            <person name="Salamov A.A."/>
            <person name="Brown D.W."/>
            <person name="Nagy L.G."/>
            <person name="Floudas D."/>
            <person name="Held B.W."/>
            <person name="Levasseur A."/>
            <person name="Lombard V."/>
            <person name="Morin E."/>
            <person name="Otillar R."/>
            <person name="Lindquist E.A."/>
            <person name="Sun H."/>
            <person name="LaButti K.M."/>
            <person name="Schmutz J."/>
            <person name="Jabbour D."/>
            <person name="Luo H."/>
            <person name="Baker S.E."/>
            <person name="Pisabarro A.G."/>
            <person name="Walton J.D."/>
            <person name="Blanchette R.A."/>
            <person name="Henrissat B."/>
            <person name="Martin F."/>
            <person name="Cullen D."/>
            <person name="Hibbett D.S."/>
            <person name="Grigoriev I.V."/>
        </authorList>
    </citation>
    <scope>NUCLEOTIDE SEQUENCE [LARGE SCALE GENOMIC DNA]</scope>
    <source>
        <strain evidence="2">MUCL 33604</strain>
    </source>
</reference>